<dbReference type="Pfam" id="PF13490">
    <property type="entry name" value="zf-HC2"/>
    <property type="match status" value="1"/>
</dbReference>
<evidence type="ECO:0000313" key="3">
    <source>
        <dbReference type="EMBL" id="MBN1573777.1"/>
    </source>
</evidence>
<name>A0A9D8KGJ4_9DELT</name>
<sequence length="183" mass="20313">MRLYKKTIKGEKGAHRWAEALFGPYLDGELDPKREKKLQDHIKECTPCREALDQEKVLMSGVAGALKPVTIPDRYDISASVAREIRSLENEGVLHPIKRLFPWWGIRPMSRPSFSYAIAAAVGIFIGIFSGILTPGSSNTAIYVNGDSSSDSSLDYMIEKISYSNGDSLTSLYFASETEDTDE</sequence>
<keyword evidence="1" id="KW-0472">Membrane</keyword>
<dbReference type="EMBL" id="JAFGIX010000055">
    <property type="protein sequence ID" value="MBN1573777.1"/>
    <property type="molecule type" value="Genomic_DNA"/>
</dbReference>
<dbReference type="Gene3D" id="1.10.10.1320">
    <property type="entry name" value="Anti-sigma factor, zinc-finger domain"/>
    <property type="match status" value="1"/>
</dbReference>
<gene>
    <name evidence="3" type="ORF">JW984_11330</name>
</gene>
<proteinExistence type="predicted"/>
<comment type="caution">
    <text evidence="3">The sequence shown here is derived from an EMBL/GenBank/DDBJ whole genome shotgun (WGS) entry which is preliminary data.</text>
</comment>
<evidence type="ECO:0000313" key="4">
    <source>
        <dbReference type="Proteomes" id="UP000809273"/>
    </source>
</evidence>
<evidence type="ECO:0000256" key="1">
    <source>
        <dbReference type="SAM" id="Phobius"/>
    </source>
</evidence>
<dbReference type="AlphaFoldDB" id="A0A9D8KGJ4"/>
<evidence type="ECO:0000259" key="2">
    <source>
        <dbReference type="Pfam" id="PF13490"/>
    </source>
</evidence>
<dbReference type="Proteomes" id="UP000809273">
    <property type="component" value="Unassembled WGS sequence"/>
</dbReference>
<keyword evidence="1" id="KW-1133">Transmembrane helix</keyword>
<keyword evidence="1" id="KW-0812">Transmembrane</keyword>
<dbReference type="InterPro" id="IPR027383">
    <property type="entry name" value="Znf_put"/>
</dbReference>
<feature type="domain" description="Putative zinc-finger" evidence="2">
    <location>
        <begin position="16"/>
        <end position="49"/>
    </location>
</feature>
<feature type="transmembrane region" description="Helical" evidence="1">
    <location>
        <begin position="114"/>
        <end position="133"/>
    </location>
</feature>
<organism evidence="3 4">
    <name type="scientific">Candidatus Zymogenus saltonus</name>
    <dbReference type="NCBI Taxonomy" id="2844893"/>
    <lineage>
        <taxon>Bacteria</taxon>
        <taxon>Deltaproteobacteria</taxon>
        <taxon>Candidatus Zymogenia</taxon>
        <taxon>Candidatus Zymogeniales</taxon>
        <taxon>Candidatus Zymogenaceae</taxon>
        <taxon>Candidatus Zymogenus</taxon>
    </lineage>
</organism>
<reference evidence="3" key="1">
    <citation type="journal article" date="2021" name="Environ. Microbiol.">
        <title>Genomic characterization of three novel Desulfobacterota classes expand the metabolic and phylogenetic diversity of the phylum.</title>
        <authorList>
            <person name="Murphy C.L."/>
            <person name="Biggerstaff J."/>
            <person name="Eichhorn A."/>
            <person name="Ewing E."/>
            <person name="Shahan R."/>
            <person name="Soriano D."/>
            <person name="Stewart S."/>
            <person name="VanMol K."/>
            <person name="Walker R."/>
            <person name="Walters P."/>
            <person name="Elshahed M.S."/>
            <person name="Youssef N.H."/>
        </authorList>
    </citation>
    <scope>NUCLEOTIDE SEQUENCE</scope>
    <source>
        <strain evidence="3">Zod_Metabat.24</strain>
    </source>
</reference>
<dbReference type="InterPro" id="IPR041916">
    <property type="entry name" value="Anti_sigma_zinc_sf"/>
</dbReference>
<reference evidence="3" key="2">
    <citation type="submission" date="2021-01" db="EMBL/GenBank/DDBJ databases">
        <authorList>
            <person name="Hahn C.R."/>
            <person name="Youssef N.H."/>
            <person name="Elshahed M."/>
        </authorList>
    </citation>
    <scope>NUCLEOTIDE SEQUENCE</scope>
    <source>
        <strain evidence="3">Zod_Metabat.24</strain>
    </source>
</reference>
<protein>
    <submittedName>
        <fullName evidence="3">Zf-HC2 domain-containing protein</fullName>
    </submittedName>
</protein>
<accession>A0A9D8KGJ4</accession>